<evidence type="ECO:0000313" key="1">
    <source>
        <dbReference type="EMBL" id="TFU98505.1"/>
    </source>
</evidence>
<reference evidence="1 2" key="1">
    <citation type="submission" date="2019-03" db="EMBL/GenBank/DDBJ databases">
        <title>Diversity of the mouse oral microbiome.</title>
        <authorList>
            <person name="Joseph S."/>
            <person name="Aduse-Opoku J."/>
            <person name="Curtis M."/>
            <person name="Wade W."/>
            <person name="Hashim A."/>
        </authorList>
    </citation>
    <scope>NUCLEOTIDE SEQUENCE [LARGE SCALE GENOMIC DNA]</scope>
    <source>
        <strain evidence="1 2">WM131</strain>
    </source>
</reference>
<evidence type="ECO:0000313" key="2">
    <source>
        <dbReference type="Proteomes" id="UP000297253"/>
    </source>
</evidence>
<accession>A0A4Y9JF92</accession>
<proteinExistence type="predicted"/>
<organism evidence="1 2">
    <name type="scientific">Streptococcus cuniculi</name>
    <dbReference type="NCBI Taxonomy" id="1432788"/>
    <lineage>
        <taxon>Bacteria</taxon>
        <taxon>Bacillati</taxon>
        <taxon>Bacillota</taxon>
        <taxon>Bacilli</taxon>
        <taxon>Lactobacillales</taxon>
        <taxon>Streptococcaceae</taxon>
        <taxon>Streptococcus</taxon>
    </lineage>
</organism>
<sequence length="104" mass="11681">MIEDYAENNPFINAGMLYQRHVEYMKTQERIAIQAMIAAAELGVSQEKISLALTLQAQKTQLEQLASQTIVGELQEGLTGKTADAAKEYLKKELFKPRLKNPVK</sequence>
<comment type="caution">
    <text evidence="1">The sequence shown here is derived from an EMBL/GenBank/DDBJ whole genome shotgun (WGS) entry which is preliminary data.</text>
</comment>
<gene>
    <name evidence="1" type="ORF">E4T82_01685</name>
</gene>
<dbReference type="RefSeq" id="WP_135181178.1">
    <property type="nucleotide sequence ID" value="NZ_JADGKZ010000002.1"/>
</dbReference>
<name>A0A4Y9JF92_9STRE</name>
<dbReference type="EMBL" id="SPPD01000002">
    <property type="protein sequence ID" value="TFU98505.1"/>
    <property type="molecule type" value="Genomic_DNA"/>
</dbReference>
<protein>
    <submittedName>
        <fullName evidence="1">Uncharacterized protein</fullName>
    </submittedName>
</protein>
<dbReference type="AlphaFoldDB" id="A0A4Y9JF92"/>
<dbReference type="Proteomes" id="UP000297253">
    <property type="component" value="Unassembled WGS sequence"/>
</dbReference>